<dbReference type="Proteomes" id="UP001497392">
    <property type="component" value="Unassembled WGS sequence"/>
</dbReference>
<feature type="compositionally biased region" description="Low complexity" evidence="1">
    <location>
        <begin position="93"/>
        <end position="111"/>
    </location>
</feature>
<evidence type="ECO:0000256" key="1">
    <source>
        <dbReference type="SAM" id="MobiDB-lite"/>
    </source>
</evidence>
<name>A0ABP1GBD4_9CHLO</name>
<evidence type="ECO:0000313" key="3">
    <source>
        <dbReference type="Proteomes" id="UP001497392"/>
    </source>
</evidence>
<protein>
    <submittedName>
        <fullName evidence="2">G11781 protein</fullName>
    </submittedName>
</protein>
<feature type="compositionally biased region" description="Low complexity" evidence="1">
    <location>
        <begin position="54"/>
        <end position="79"/>
    </location>
</feature>
<evidence type="ECO:0000313" key="2">
    <source>
        <dbReference type="EMBL" id="CAL5228617.1"/>
    </source>
</evidence>
<reference evidence="2 3" key="1">
    <citation type="submission" date="2024-06" db="EMBL/GenBank/DDBJ databases">
        <authorList>
            <person name="Kraege A."/>
            <person name="Thomma B."/>
        </authorList>
    </citation>
    <scope>NUCLEOTIDE SEQUENCE [LARGE SCALE GENOMIC DNA]</scope>
</reference>
<gene>
    <name evidence="2" type="primary">g11781</name>
    <name evidence="2" type="ORF">VP750_LOCUS10523</name>
</gene>
<proteinExistence type="predicted"/>
<comment type="caution">
    <text evidence="2">The sequence shown here is derived from an EMBL/GenBank/DDBJ whole genome shotgun (WGS) entry which is preliminary data.</text>
</comment>
<sequence length="111" mass="10606">MASTQQVTDPEVLAAASKCPYIQQVVAEVGDAQMVSNSLGPFLTLASAARAAAGGAGIGEAAPMGGSATAPSGTGSGDSRPAGAGPTEFGTKDAPPTDEQAEAATEAATAL</sequence>
<organism evidence="2 3">
    <name type="scientific">Coccomyxa viridis</name>
    <dbReference type="NCBI Taxonomy" id="1274662"/>
    <lineage>
        <taxon>Eukaryota</taxon>
        <taxon>Viridiplantae</taxon>
        <taxon>Chlorophyta</taxon>
        <taxon>core chlorophytes</taxon>
        <taxon>Trebouxiophyceae</taxon>
        <taxon>Trebouxiophyceae incertae sedis</taxon>
        <taxon>Coccomyxaceae</taxon>
        <taxon>Coccomyxa</taxon>
    </lineage>
</organism>
<dbReference type="EMBL" id="CAXHTA020000019">
    <property type="protein sequence ID" value="CAL5228617.1"/>
    <property type="molecule type" value="Genomic_DNA"/>
</dbReference>
<accession>A0ABP1GBD4</accession>
<feature type="region of interest" description="Disordered" evidence="1">
    <location>
        <begin position="54"/>
        <end position="111"/>
    </location>
</feature>
<keyword evidence="3" id="KW-1185">Reference proteome</keyword>